<dbReference type="PANTHER" id="PTHR31635">
    <property type="entry name" value="REVERSE TRANSCRIPTASE DOMAIN-CONTAINING PROTEIN-RELATED"/>
    <property type="match status" value="1"/>
</dbReference>
<dbReference type="InterPro" id="IPR000477">
    <property type="entry name" value="RT_dom"/>
</dbReference>
<protein>
    <recommendedName>
        <fullName evidence="1">Reverse transcriptase domain-containing protein</fullName>
    </recommendedName>
</protein>
<dbReference type="SUPFAM" id="SSF56672">
    <property type="entry name" value="DNA/RNA polymerases"/>
    <property type="match status" value="1"/>
</dbReference>
<comment type="caution">
    <text evidence="2">The sequence shown here is derived from an EMBL/GenBank/DDBJ whole genome shotgun (WGS) entry which is preliminary data.</text>
</comment>
<feature type="domain" description="Reverse transcriptase" evidence="1">
    <location>
        <begin position="136"/>
        <end position="288"/>
    </location>
</feature>
<dbReference type="Proteomes" id="UP001627284">
    <property type="component" value="Unassembled WGS sequence"/>
</dbReference>
<evidence type="ECO:0000313" key="2">
    <source>
        <dbReference type="EMBL" id="KAL3337246.1"/>
    </source>
</evidence>
<organism evidence="2 3">
    <name type="scientific">Solanum stoloniferum</name>
    <dbReference type="NCBI Taxonomy" id="62892"/>
    <lineage>
        <taxon>Eukaryota</taxon>
        <taxon>Viridiplantae</taxon>
        <taxon>Streptophyta</taxon>
        <taxon>Embryophyta</taxon>
        <taxon>Tracheophyta</taxon>
        <taxon>Spermatophyta</taxon>
        <taxon>Magnoliopsida</taxon>
        <taxon>eudicotyledons</taxon>
        <taxon>Gunneridae</taxon>
        <taxon>Pentapetalae</taxon>
        <taxon>asterids</taxon>
        <taxon>lamiids</taxon>
        <taxon>Solanales</taxon>
        <taxon>Solanaceae</taxon>
        <taxon>Solanoideae</taxon>
        <taxon>Solaneae</taxon>
        <taxon>Solanum</taxon>
    </lineage>
</organism>
<dbReference type="Pfam" id="PF00078">
    <property type="entry name" value="RVT_1"/>
    <property type="match status" value="1"/>
</dbReference>
<gene>
    <name evidence="2" type="ORF">AABB24_029749</name>
</gene>
<accession>A0ABD2RZ74</accession>
<reference evidence="2 3" key="1">
    <citation type="submission" date="2024-05" db="EMBL/GenBank/DDBJ databases">
        <title>De novo assembly of an allotetraploid wild potato.</title>
        <authorList>
            <person name="Hosaka A.J."/>
        </authorList>
    </citation>
    <scope>NUCLEOTIDE SEQUENCE [LARGE SCALE GENOMIC DNA]</scope>
    <source>
        <tissue evidence="2">Young leaves</tissue>
    </source>
</reference>
<keyword evidence="3" id="KW-1185">Reference proteome</keyword>
<dbReference type="InterPro" id="IPR043502">
    <property type="entry name" value="DNA/RNA_pol_sf"/>
</dbReference>
<name>A0ABD2RZ74_9SOLN</name>
<dbReference type="AlphaFoldDB" id="A0ABD2RZ74"/>
<dbReference type="EMBL" id="JBJKTR010000017">
    <property type="protein sequence ID" value="KAL3337246.1"/>
    <property type="molecule type" value="Genomic_DNA"/>
</dbReference>
<proteinExistence type="predicted"/>
<evidence type="ECO:0000313" key="3">
    <source>
        <dbReference type="Proteomes" id="UP001627284"/>
    </source>
</evidence>
<dbReference type="CDD" id="cd01650">
    <property type="entry name" value="RT_nLTR_like"/>
    <property type="match status" value="1"/>
</dbReference>
<dbReference type="PANTHER" id="PTHR31635:SF196">
    <property type="entry name" value="REVERSE TRANSCRIPTASE DOMAIN-CONTAINING PROTEIN-RELATED"/>
    <property type="match status" value="1"/>
</dbReference>
<sequence>MKNRKAQNQITMLTKEDGTTIRGRSEIKQEVVEFYQKLLGQNIRHMLAAQPDVFKAGNRLNKMQQLKLIQPFTTDDVKAALDSIGDSKAPGEDGFNGYFFKKAWKDIGEEVTAAILNFFQTNNTYGPVNKTVVTLIPKTQHPISIKEYRLISRCTTLYKIISKMLTQRLHNVMEDLVDPSQAAFVPGRMLHDNVIMSHELVKGYDRKGVSPRCMFKIDMQKAYDSLEWQFLEEVLVGIQIPQKFVGWVMICVRTVSYSIMINGCLSPAFQAKRGVRQRDPLSPLLCRNFSICRKNHFLTCSNYKTI</sequence>
<evidence type="ECO:0000259" key="1">
    <source>
        <dbReference type="Pfam" id="PF00078"/>
    </source>
</evidence>